<proteinExistence type="predicted"/>
<evidence type="ECO:0000313" key="3">
    <source>
        <dbReference type="Proteomes" id="UP000887159"/>
    </source>
</evidence>
<comment type="caution">
    <text evidence="2">The sequence shown here is derived from an EMBL/GenBank/DDBJ whole genome shotgun (WGS) entry which is preliminary data.</text>
</comment>
<feature type="compositionally biased region" description="Low complexity" evidence="1">
    <location>
        <begin position="11"/>
        <end position="22"/>
    </location>
</feature>
<evidence type="ECO:0000313" key="2">
    <source>
        <dbReference type="EMBL" id="GFX94756.1"/>
    </source>
</evidence>
<sequence>MSANKSHRAEGQNQTGNDTNQNKEVAASVNSIQTYFSLLPTLSVNIKNILGENCQVRVMMDSRSESTFISEKCLKLLGLKRKNARIQNSKIAMTKGCVEIDLVSLHDPKVKLPVKAYVLEKLTAPLPTEKINETHFSHFKMPA</sequence>
<evidence type="ECO:0008006" key="4">
    <source>
        <dbReference type="Google" id="ProtNLM"/>
    </source>
</evidence>
<protein>
    <recommendedName>
        <fullName evidence="4">Peptidase aspartic putative domain-containing protein</fullName>
    </recommendedName>
</protein>
<dbReference type="Proteomes" id="UP000887159">
    <property type="component" value="Unassembled WGS sequence"/>
</dbReference>
<dbReference type="Gene3D" id="2.40.70.10">
    <property type="entry name" value="Acid Proteases"/>
    <property type="match status" value="1"/>
</dbReference>
<organism evidence="2 3">
    <name type="scientific">Trichonephila clavipes</name>
    <name type="common">Golden silk orbweaver</name>
    <name type="synonym">Nephila clavipes</name>
    <dbReference type="NCBI Taxonomy" id="2585209"/>
    <lineage>
        <taxon>Eukaryota</taxon>
        <taxon>Metazoa</taxon>
        <taxon>Ecdysozoa</taxon>
        <taxon>Arthropoda</taxon>
        <taxon>Chelicerata</taxon>
        <taxon>Arachnida</taxon>
        <taxon>Araneae</taxon>
        <taxon>Araneomorphae</taxon>
        <taxon>Entelegynae</taxon>
        <taxon>Araneoidea</taxon>
        <taxon>Nephilidae</taxon>
        <taxon>Trichonephila</taxon>
    </lineage>
</organism>
<gene>
    <name evidence="2" type="ORF">TNCV_1636181</name>
</gene>
<evidence type="ECO:0000256" key="1">
    <source>
        <dbReference type="SAM" id="MobiDB-lite"/>
    </source>
</evidence>
<keyword evidence="3" id="KW-1185">Reference proteome</keyword>
<dbReference type="EMBL" id="BMAU01021180">
    <property type="protein sequence ID" value="GFX94756.1"/>
    <property type="molecule type" value="Genomic_DNA"/>
</dbReference>
<dbReference type="AlphaFoldDB" id="A0A8X6UVW1"/>
<accession>A0A8X6UVW1</accession>
<dbReference type="InterPro" id="IPR021109">
    <property type="entry name" value="Peptidase_aspartic_dom_sf"/>
</dbReference>
<name>A0A8X6UVW1_TRICX</name>
<feature type="region of interest" description="Disordered" evidence="1">
    <location>
        <begin position="1"/>
        <end position="22"/>
    </location>
</feature>
<reference evidence="2" key="1">
    <citation type="submission" date="2020-08" db="EMBL/GenBank/DDBJ databases">
        <title>Multicomponent nature underlies the extraordinary mechanical properties of spider dragline silk.</title>
        <authorList>
            <person name="Kono N."/>
            <person name="Nakamura H."/>
            <person name="Mori M."/>
            <person name="Yoshida Y."/>
            <person name="Ohtoshi R."/>
            <person name="Malay A.D."/>
            <person name="Moran D.A.P."/>
            <person name="Tomita M."/>
            <person name="Numata K."/>
            <person name="Arakawa K."/>
        </authorList>
    </citation>
    <scope>NUCLEOTIDE SEQUENCE</scope>
</reference>